<feature type="compositionally biased region" description="Polar residues" evidence="1">
    <location>
        <begin position="327"/>
        <end position="343"/>
    </location>
</feature>
<comment type="caution">
    <text evidence="2">The sequence shown here is derived from an EMBL/GenBank/DDBJ whole genome shotgun (WGS) entry which is preliminary data.</text>
</comment>
<gene>
    <name evidence="2" type="ORF">R2363_34440</name>
</gene>
<dbReference type="Gene3D" id="1.10.630.10">
    <property type="entry name" value="Cytochrome P450"/>
    <property type="match status" value="1"/>
</dbReference>
<evidence type="ECO:0000313" key="3">
    <source>
        <dbReference type="Proteomes" id="UP001278571"/>
    </source>
</evidence>
<dbReference type="EMBL" id="JAWJZF010000517">
    <property type="protein sequence ID" value="MDX2297265.1"/>
    <property type="molecule type" value="Genomic_DNA"/>
</dbReference>
<accession>A0ABU4KJ02</accession>
<sequence>MTTEPVEPAELGERLQREHGTLWLHRLKGDPFAALLCDIDEDPGPLRERVLAAGPLWRSGAGSWVTADPATAAALLAHPGIGPVTVLPGEAAVADVRVPTGLDALCARLLDAAGSEFDLVTEVAEPLAAGALADVCGIPEDELGRFSEALAACGVAQDAIVCPQRLATTRRLRTGLDELRTLLAGAPPGAPGPATVVVAARTGADLVARTVLRARLPLAAHEAGPTAAAALRAEPPGWIVPLVARTDVETGGARIAAGERLAIVHDGGPGAATAPAHRALAPFHRALVETALTALADRDARLRPAAPVVRRPRAPLTRGPARARVTVPTTPTADSGSAGTTTPQDPPRATAFPAAVAPGAGGGEAR</sequence>
<dbReference type="SUPFAM" id="SSF48264">
    <property type="entry name" value="Cytochrome P450"/>
    <property type="match status" value="1"/>
</dbReference>
<dbReference type="RefSeq" id="WP_319013398.1">
    <property type="nucleotide sequence ID" value="NZ_JAWJZF010000517.1"/>
</dbReference>
<dbReference type="Proteomes" id="UP001278571">
    <property type="component" value="Unassembled WGS sequence"/>
</dbReference>
<feature type="compositionally biased region" description="Low complexity" evidence="1">
    <location>
        <begin position="347"/>
        <end position="358"/>
    </location>
</feature>
<name>A0ABU4KJ02_9ACTN</name>
<dbReference type="InterPro" id="IPR036396">
    <property type="entry name" value="Cyt_P450_sf"/>
</dbReference>
<evidence type="ECO:0000313" key="2">
    <source>
        <dbReference type="EMBL" id="MDX2297265.1"/>
    </source>
</evidence>
<feature type="region of interest" description="Disordered" evidence="1">
    <location>
        <begin position="310"/>
        <end position="366"/>
    </location>
</feature>
<evidence type="ECO:0000256" key="1">
    <source>
        <dbReference type="SAM" id="MobiDB-lite"/>
    </source>
</evidence>
<protein>
    <submittedName>
        <fullName evidence="2">Uncharacterized protein</fullName>
    </submittedName>
</protein>
<organism evidence="2 3">
    <name type="scientific">Streptomyces roseolus</name>
    <dbReference type="NCBI Taxonomy" id="67358"/>
    <lineage>
        <taxon>Bacteria</taxon>
        <taxon>Bacillati</taxon>
        <taxon>Actinomycetota</taxon>
        <taxon>Actinomycetes</taxon>
        <taxon>Kitasatosporales</taxon>
        <taxon>Streptomycetaceae</taxon>
        <taxon>Streptomyces</taxon>
    </lineage>
</organism>
<keyword evidence="3" id="KW-1185">Reference proteome</keyword>
<proteinExistence type="predicted"/>
<reference evidence="2 3" key="1">
    <citation type="submission" date="2023-10" db="EMBL/GenBank/DDBJ databases">
        <authorList>
            <person name="Wang X.X."/>
        </authorList>
    </citation>
    <scope>NUCLEOTIDE SEQUENCE [LARGE SCALE GENOMIC DNA]</scope>
    <source>
        <strain evidence="2 3">NBRC 12816</strain>
    </source>
</reference>